<proteinExistence type="predicted"/>
<dbReference type="AlphaFoldDB" id="A0A4Z2HWE9"/>
<name>A0A4Z2HWE9_9TELE</name>
<reference evidence="1 2" key="1">
    <citation type="submission" date="2019-03" db="EMBL/GenBank/DDBJ databases">
        <title>First draft genome of Liparis tanakae, snailfish: a comprehensive survey of snailfish specific genes.</title>
        <authorList>
            <person name="Kim W."/>
            <person name="Song I."/>
            <person name="Jeong J.-H."/>
            <person name="Kim D."/>
            <person name="Kim S."/>
            <person name="Ryu S."/>
            <person name="Song J.Y."/>
            <person name="Lee S.K."/>
        </authorList>
    </citation>
    <scope>NUCLEOTIDE SEQUENCE [LARGE SCALE GENOMIC DNA]</scope>
    <source>
        <tissue evidence="1">Muscle</tissue>
    </source>
</reference>
<dbReference type="EMBL" id="SRLO01000177">
    <property type="protein sequence ID" value="TNN69303.1"/>
    <property type="molecule type" value="Genomic_DNA"/>
</dbReference>
<gene>
    <name evidence="1" type="ORF">EYF80_020454</name>
</gene>
<evidence type="ECO:0000313" key="1">
    <source>
        <dbReference type="EMBL" id="TNN69303.1"/>
    </source>
</evidence>
<keyword evidence="2" id="KW-1185">Reference proteome</keyword>
<evidence type="ECO:0000313" key="2">
    <source>
        <dbReference type="Proteomes" id="UP000314294"/>
    </source>
</evidence>
<organism evidence="1 2">
    <name type="scientific">Liparis tanakae</name>
    <name type="common">Tanaka's snailfish</name>
    <dbReference type="NCBI Taxonomy" id="230148"/>
    <lineage>
        <taxon>Eukaryota</taxon>
        <taxon>Metazoa</taxon>
        <taxon>Chordata</taxon>
        <taxon>Craniata</taxon>
        <taxon>Vertebrata</taxon>
        <taxon>Euteleostomi</taxon>
        <taxon>Actinopterygii</taxon>
        <taxon>Neopterygii</taxon>
        <taxon>Teleostei</taxon>
        <taxon>Neoteleostei</taxon>
        <taxon>Acanthomorphata</taxon>
        <taxon>Eupercaria</taxon>
        <taxon>Perciformes</taxon>
        <taxon>Cottioidei</taxon>
        <taxon>Cottales</taxon>
        <taxon>Liparidae</taxon>
        <taxon>Liparis</taxon>
    </lineage>
</organism>
<comment type="caution">
    <text evidence="1">The sequence shown here is derived from an EMBL/GenBank/DDBJ whole genome shotgun (WGS) entry which is preliminary data.</text>
</comment>
<protein>
    <submittedName>
        <fullName evidence="1">Uncharacterized protein</fullName>
    </submittedName>
</protein>
<sequence>MGPCDTACQKSSVTISSSVCDAQRCTVGRNRSIEVEQTHSPPRHELAINTQLQSLLLRVGAPARAAECIIKTYHFSP</sequence>
<dbReference type="Proteomes" id="UP000314294">
    <property type="component" value="Unassembled WGS sequence"/>
</dbReference>
<accession>A0A4Z2HWE9</accession>